<reference evidence="2 3" key="1">
    <citation type="submission" date="2024-07" db="EMBL/GenBank/DDBJ databases">
        <title>Section-level genome sequencing and comparative genomics of Aspergillus sections Usti and Cavernicolus.</title>
        <authorList>
            <consortium name="Lawrence Berkeley National Laboratory"/>
            <person name="Nybo J.L."/>
            <person name="Vesth T.C."/>
            <person name="Theobald S."/>
            <person name="Frisvad J.C."/>
            <person name="Larsen T.O."/>
            <person name="Kjaerboelling I."/>
            <person name="Rothschild-Mancinelli K."/>
            <person name="Lyhne E.K."/>
            <person name="Kogle M.E."/>
            <person name="Barry K."/>
            <person name="Clum A."/>
            <person name="Na H."/>
            <person name="Ledsgaard L."/>
            <person name="Lin J."/>
            <person name="Lipzen A."/>
            <person name="Kuo A."/>
            <person name="Riley R."/>
            <person name="Mondo S."/>
            <person name="Labutti K."/>
            <person name="Haridas S."/>
            <person name="Pangalinan J."/>
            <person name="Salamov A.A."/>
            <person name="Simmons B.A."/>
            <person name="Magnuson J.K."/>
            <person name="Chen J."/>
            <person name="Drula E."/>
            <person name="Henrissat B."/>
            <person name="Wiebenga A."/>
            <person name="Lubbers R.J."/>
            <person name="Gomes A.C."/>
            <person name="Makela M.R."/>
            <person name="Stajich J."/>
            <person name="Grigoriev I.V."/>
            <person name="Mortensen U.H."/>
            <person name="De Vries R.P."/>
            <person name="Baker S.E."/>
            <person name="Andersen M.R."/>
        </authorList>
    </citation>
    <scope>NUCLEOTIDE SEQUENCE [LARGE SCALE GENOMIC DNA]</scope>
    <source>
        <strain evidence="2 3">CBS 123904</strain>
    </source>
</reference>
<protein>
    <recommendedName>
        <fullName evidence="4">GPI-anchored cell wall organization protein Ecm33</fullName>
    </recommendedName>
</protein>
<keyword evidence="3" id="KW-1185">Reference proteome</keyword>
<evidence type="ECO:0008006" key="4">
    <source>
        <dbReference type="Google" id="ProtNLM"/>
    </source>
</evidence>
<comment type="caution">
    <text evidence="2">The sequence shown here is derived from an EMBL/GenBank/DDBJ whole genome shotgun (WGS) entry which is preliminary data.</text>
</comment>
<proteinExistence type="predicted"/>
<organism evidence="2 3">
    <name type="scientific">Aspergillus pseudoustus</name>
    <dbReference type="NCBI Taxonomy" id="1810923"/>
    <lineage>
        <taxon>Eukaryota</taxon>
        <taxon>Fungi</taxon>
        <taxon>Dikarya</taxon>
        <taxon>Ascomycota</taxon>
        <taxon>Pezizomycotina</taxon>
        <taxon>Eurotiomycetes</taxon>
        <taxon>Eurotiomycetidae</taxon>
        <taxon>Eurotiales</taxon>
        <taxon>Aspergillaceae</taxon>
        <taxon>Aspergillus</taxon>
        <taxon>Aspergillus subgen. Nidulantes</taxon>
    </lineage>
</organism>
<name>A0ABR4JKJ1_9EURO</name>
<accession>A0ABR4JKJ1</accession>
<sequence length="310" mass="33343">MPDLESANLLFLERMDSLESFSVPKLRSLGGATLGVPSHLDVLEMPVLEESGSLTLTGNFTDVSFPALHTITTGEVLVKNIRDFAPAAEAETSMNISFPALNSSKTMSITGRASRVSLPELTSLEWASIIGTGSTFSVWGDAFELDMPKLVIVNENINFEGNITSLSLPSLKQVEGNLTVTAASNPLSIALPELTDVEAIRLTGKIESVKLPSLKHWLGLHVDTDLEFDCNAFTKEWDTATTSRRVITCVSRGRVEDDDRTDDNTEESGEDTVDDGQAEDDNGSASVSRGGICAMLATSLAVTGWVQLFN</sequence>
<dbReference type="EMBL" id="JBFXLU010000125">
    <property type="protein sequence ID" value="KAL2840074.1"/>
    <property type="molecule type" value="Genomic_DNA"/>
</dbReference>
<evidence type="ECO:0000256" key="1">
    <source>
        <dbReference type="SAM" id="MobiDB-lite"/>
    </source>
</evidence>
<evidence type="ECO:0000313" key="2">
    <source>
        <dbReference type="EMBL" id="KAL2840074.1"/>
    </source>
</evidence>
<gene>
    <name evidence="2" type="ORF">BJY01DRAFT_257507</name>
</gene>
<dbReference type="Proteomes" id="UP001610446">
    <property type="component" value="Unassembled WGS sequence"/>
</dbReference>
<feature type="compositionally biased region" description="Acidic residues" evidence="1">
    <location>
        <begin position="256"/>
        <end position="282"/>
    </location>
</feature>
<evidence type="ECO:0000313" key="3">
    <source>
        <dbReference type="Proteomes" id="UP001610446"/>
    </source>
</evidence>
<feature type="region of interest" description="Disordered" evidence="1">
    <location>
        <begin position="254"/>
        <end position="285"/>
    </location>
</feature>